<dbReference type="InterPro" id="IPR008146">
    <property type="entry name" value="Gln_synth_cat_dom"/>
</dbReference>
<comment type="cofactor">
    <cofactor evidence="1">
        <name>Mg(2+)</name>
        <dbReference type="ChEBI" id="CHEBI:18420"/>
    </cofactor>
</comment>
<dbReference type="AlphaFoldDB" id="A0A2S5KRK3"/>
<evidence type="ECO:0000256" key="5">
    <source>
        <dbReference type="RuleBase" id="RU000384"/>
    </source>
</evidence>
<dbReference type="Gene3D" id="3.10.20.70">
    <property type="entry name" value="Glutamine synthetase, N-terminal domain"/>
    <property type="match status" value="1"/>
</dbReference>
<keyword evidence="2" id="KW-0436">Ligase</keyword>
<keyword evidence="3" id="KW-0460">Magnesium</keyword>
<organism evidence="7 8">
    <name type="scientific">Proteobacteria bacterium 228</name>
    <dbReference type="NCBI Taxonomy" id="2083153"/>
    <lineage>
        <taxon>Bacteria</taxon>
        <taxon>Pseudomonadati</taxon>
        <taxon>Pseudomonadota</taxon>
    </lineage>
</organism>
<evidence type="ECO:0000256" key="3">
    <source>
        <dbReference type="ARBA" id="ARBA00022842"/>
    </source>
</evidence>
<dbReference type="InterPro" id="IPR036651">
    <property type="entry name" value="Gln_synt_N_sf"/>
</dbReference>
<dbReference type="PROSITE" id="PS00181">
    <property type="entry name" value="GLNA_ATP"/>
    <property type="match status" value="1"/>
</dbReference>
<dbReference type="PANTHER" id="PTHR43785:SF12">
    <property type="entry name" value="TYPE-1 GLUTAMINE SYNTHETASE 2"/>
    <property type="match status" value="1"/>
</dbReference>
<dbReference type="SUPFAM" id="SSF54368">
    <property type="entry name" value="Glutamine synthetase, N-terminal domain"/>
    <property type="match status" value="1"/>
</dbReference>
<dbReference type="PROSITE" id="PS51987">
    <property type="entry name" value="GS_CATALYTIC"/>
    <property type="match status" value="1"/>
</dbReference>
<dbReference type="Proteomes" id="UP000238196">
    <property type="component" value="Unassembled WGS sequence"/>
</dbReference>
<dbReference type="Gene3D" id="3.30.590.10">
    <property type="entry name" value="Glutamine synthetase/guanido kinase, catalytic domain"/>
    <property type="match status" value="1"/>
</dbReference>
<dbReference type="GO" id="GO:0004356">
    <property type="term" value="F:glutamine synthetase activity"/>
    <property type="evidence" value="ECO:0007669"/>
    <property type="project" value="InterPro"/>
</dbReference>
<dbReference type="OrthoDB" id="9789509at2"/>
<sequence>MVAGSLQTNLDDAHAFLNQHPDIEVFELLIPDTNGVVRGKWVPRSAVPKVLSSGIRLPSSMFALDIWGNDVSESGLVFETGDRDALCLPVSRSLKEVPWLKRRTAQIVMSMYESDGAPFFGDPRHRLQHICDLFKQLGLTPVVAIELEFYLLDRDPAADGRPQPPMSPTTGRRQFTNQVYGIEELHEFEDFFDGISRAASTQDLPVDTTVAEQAPNQYEINLHHVANAVQAAEHAILLKRVIKGVAQAHQMNATFMAKPYGDLAGNGMHIHFSLIDQEGRNVFDNGTPTGSDLLRQAIAGLTHSMADSMALLAPNINSYRRFQAGSHAPVHPCWGYDNRSTAIRIPSGERSAIRIEHRVGGADANPFLSMAAVLAGAYHGIVNKMEPPPATVGNAYAQHEASLPDNLADALLAFEESEFIKEYFGEPYQRLYSACKWQELATFGSQVTQLEYDSYLRTV</sequence>
<evidence type="ECO:0000256" key="2">
    <source>
        <dbReference type="ARBA" id="ARBA00022598"/>
    </source>
</evidence>
<protein>
    <submittedName>
        <fullName evidence="7">Glutamine synthetase</fullName>
    </submittedName>
</protein>
<evidence type="ECO:0000313" key="8">
    <source>
        <dbReference type="Proteomes" id="UP000238196"/>
    </source>
</evidence>
<evidence type="ECO:0000259" key="6">
    <source>
        <dbReference type="PROSITE" id="PS51987"/>
    </source>
</evidence>
<proteinExistence type="inferred from homology"/>
<dbReference type="SUPFAM" id="SSF55931">
    <property type="entry name" value="Glutamine synthetase/guanido kinase"/>
    <property type="match status" value="1"/>
</dbReference>
<gene>
    <name evidence="7" type="ORF">C4K68_10355</name>
</gene>
<dbReference type="PANTHER" id="PTHR43785">
    <property type="entry name" value="GAMMA-GLUTAMYLPUTRESCINE SYNTHETASE"/>
    <property type="match status" value="1"/>
</dbReference>
<accession>A0A2S5KRK3</accession>
<comment type="caution">
    <text evidence="7">The sequence shown here is derived from an EMBL/GenBank/DDBJ whole genome shotgun (WGS) entry which is preliminary data.</text>
</comment>
<dbReference type="GO" id="GO:0006542">
    <property type="term" value="P:glutamine biosynthetic process"/>
    <property type="evidence" value="ECO:0007669"/>
    <property type="project" value="InterPro"/>
</dbReference>
<comment type="similarity">
    <text evidence="4 5">Belongs to the glutamine synthetase family.</text>
</comment>
<dbReference type="SMART" id="SM01230">
    <property type="entry name" value="Gln-synt_C"/>
    <property type="match status" value="1"/>
</dbReference>
<dbReference type="InterPro" id="IPR027303">
    <property type="entry name" value="Gln_synth_gly_rich_site"/>
</dbReference>
<evidence type="ECO:0000256" key="4">
    <source>
        <dbReference type="PROSITE-ProRule" id="PRU01331"/>
    </source>
</evidence>
<evidence type="ECO:0000256" key="1">
    <source>
        <dbReference type="ARBA" id="ARBA00001946"/>
    </source>
</evidence>
<reference evidence="7 8" key="1">
    <citation type="submission" date="2018-02" db="EMBL/GenBank/DDBJ databases">
        <title>novel marine gammaproteobacteria from coastal saline agro ecosystem.</title>
        <authorList>
            <person name="Krishnan R."/>
            <person name="Ramesh Kumar N."/>
        </authorList>
    </citation>
    <scope>NUCLEOTIDE SEQUENCE [LARGE SCALE GENOMIC DNA]</scope>
    <source>
        <strain evidence="7 8">228</strain>
    </source>
</reference>
<dbReference type="Pfam" id="PF00120">
    <property type="entry name" value="Gln-synt_C"/>
    <property type="match status" value="1"/>
</dbReference>
<dbReference type="EMBL" id="PRLP01000033">
    <property type="protein sequence ID" value="PPC77484.1"/>
    <property type="molecule type" value="Genomic_DNA"/>
</dbReference>
<evidence type="ECO:0000313" key="7">
    <source>
        <dbReference type="EMBL" id="PPC77484.1"/>
    </source>
</evidence>
<feature type="domain" description="GS catalytic" evidence="6">
    <location>
        <begin position="123"/>
        <end position="459"/>
    </location>
</feature>
<name>A0A2S5KRK3_9PROT</name>
<dbReference type="InterPro" id="IPR014746">
    <property type="entry name" value="Gln_synth/guanido_kin_cat_dom"/>
</dbReference>
<dbReference type="GO" id="GO:0006598">
    <property type="term" value="P:polyamine catabolic process"/>
    <property type="evidence" value="ECO:0007669"/>
    <property type="project" value="TreeGrafter"/>
</dbReference>